<keyword evidence="3" id="KW-1185">Reference proteome</keyword>
<comment type="caution">
    <text evidence="2">The sequence shown here is derived from an EMBL/GenBank/DDBJ whole genome shotgun (WGS) entry which is preliminary data.</text>
</comment>
<feature type="region of interest" description="Disordered" evidence="1">
    <location>
        <begin position="178"/>
        <end position="198"/>
    </location>
</feature>
<feature type="compositionally biased region" description="Low complexity" evidence="1">
    <location>
        <begin position="185"/>
        <end position="198"/>
    </location>
</feature>
<organism evidence="2 3">
    <name type="scientific">Fasciolopsis buskii</name>
    <dbReference type="NCBI Taxonomy" id="27845"/>
    <lineage>
        <taxon>Eukaryota</taxon>
        <taxon>Metazoa</taxon>
        <taxon>Spiralia</taxon>
        <taxon>Lophotrochozoa</taxon>
        <taxon>Platyhelminthes</taxon>
        <taxon>Trematoda</taxon>
        <taxon>Digenea</taxon>
        <taxon>Plagiorchiida</taxon>
        <taxon>Echinostomata</taxon>
        <taxon>Echinostomatoidea</taxon>
        <taxon>Fasciolidae</taxon>
        <taxon>Fasciolopsis</taxon>
    </lineage>
</organism>
<reference evidence="2" key="1">
    <citation type="submission" date="2019-05" db="EMBL/GenBank/DDBJ databases">
        <title>Annotation for the trematode Fasciolopsis buski.</title>
        <authorList>
            <person name="Choi Y.-J."/>
        </authorList>
    </citation>
    <scope>NUCLEOTIDE SEQUENCE</scope>
    <source>
        <strain evidence="2">HT</strain>
        <tissue evidence="2">Whole worm</tissue>
    </source>
</reference>
<feature type="region of interest" description="Disordered" evidence="1">
    <location>
        <begin position="14"/>
        <end position="108"/>
    </location>
</feature>
<dbReference type="EMBL" id="LUCM01006223">
    <property type="protein sequence ID" value="KAA0191613.1"/>
    <property type="molecule type" value="Genomic_DNA"/>
</dbReference>
<feature type="compositionally biased region" description="Polar residues" evidence="1">
    <location>
        <begin position="29"/>
        <end position="59"/>
    </location>
</feature>
<gene>
    <name evidence="2" type="ORF">FBUS_07291</name>
</gene>
<evidence type="ECO:0000313" key="3">
    <source>
        <dbReference type="Proteomes" id="UP000728185"/>
    </source>
</evidence>
<accession>A0A8E0RVH0</accession>
<proteinExistence type="predicted"/>
<protein>
    <submittedName>
        <fullName evidence="2">Uncharacterized protein</fullName>
    </submittedName>
</protein>
<sequence length="334" mass="36824">MAFYDAELEREAFLQEQREREDQARDNLTRSTNANQTNVTSNVSQNPTEAYATPASTLPTDRRDMATPFTSLKRPPPTSTYMRAAPPSESARTHLPAPPSQFAHPTPISAMPGRADFDRGFLPPAPPSAFNLTTPLVTPMSALPGMGAMTAWNLSAHHTIHLPPRAVQPRQQDTVLIPSRGQGGRALSTTAAGSGSTTLPTPFKYEPYALDMCGPNPPGEDHMRWPDLVELYEESIITPLRGRLPEDDWKSDSLANATNVTVKVEPDAEWTEQNRQQPIKSEYDVSVKPEEPMDVSKPVIRHGLSYRLPRGACGIAPKVFLERCVQESRCGLFL</sequence>
<name>A0A8E0RVH0_9TREM</name>
<feature type="compositionally biased region" description="Basic and acidic residues" evidence="1">
    <location>
        <begin position="14"/>
        <end position="28"/>
    </location>
</feature>
<evidence type="ECO:0000256" key="1">
    <source>
        <dbReference type="SAM" id="MobiDB-lite"/>
    </source>
</evidence>
<evidence type="ECO:0000313" key="2">
    <source>
        <dbReference type="EMBL" id="KAA0191613.1"/>
    </source>
</evidence>
<dbReference type="Proteomes" id="UP000728185">
    <property type="component" value="Unassembled WGS sequence"/>
</dbReference>
<dbReference type="OrthoDB" id="5963at2759"/>
<dbReference type="AlphaFoldDB" id="A0A8E0RVH0"/>